<dbReference type="AlphaFoldDB" id="A0A249W2Q3"/>
<reference evidence="4" key="2">
    <citation type="submission" date="2017-09" db="EMBL/GenBank/DDBJ databases">
        <authorList>
            <person name="Ehlers B."/>
            <person name="Leendertz F.H."/>
        </authorList>
    </citation>
    <scope>NUCLEOTIDE SEQUENCE</scope>
    <source>
        <strain evidence="4">MAVP-26</strain>
    </source>
</reference>
<feature type="domain" description="ABC transporter" evidence="3">
    <location>
        <begin position="316"/>
        <end position="521"/>
    </location>
</feature>
<evidence type="ECO:0000259" key="3">
    <source>
        <dbReference type="PROSITE" id="PS50893"/>
    </source>
</evidence>
<gene>
    <name evidence="5" type="ORF">AKG60_08555</name>
    <name evidence="4" type="ORF">YA91_09645</name>
</gene>
<keyword evidence="2 4" id="KW-0067">ATP-binding</keyword>
<dbReference type="Pfam" id="PF12848">
    <property type="entry name" value="ABC_tran_Xtn"/>
    <property type="match status" value="1"/>
</dbReference>
<dbReference type="InterPro" id="IPR051309">
    <property type="entry name" value="ABCF_ATPase"/>
</dbReference>
<dbReference type="InterPro" id="IPR027417">
    <property type="entry name" value="P-loop_NTPase"/>
</dbReference>
<evidence type="ECO:0000313" key="5">
    <source>
        <dbReference type="EMBL" id="OQK00807.1"/>
    </source>
</evidence>
<feature type="domain" description="ABC transporter" evidence="3">
    <location>
        <begin position="4"/>
        <end position="268"/>
    </location>
</feature>
<name>A0A249W2Q3_VIBPH</name>
<organism evidence="4">
    <name type="scientific">Vibrio parahaemolyticus</name>
    <dbReference type="NCBI Taxonomy" id="670"/>
    <lineage>
        <taxon>Bacteria</taxon>
        <taxon>Pseudomonadati</taxon>
        <taxon>Pseudomonadota</taxon>
        <taxon>Gammaproteobacteria</taxon>
        <taxon>Vibrionales</taxon>
        <taxon>Vibrionaceae</taxon>
        <taxon>Vibrio</taxon>
    </lineage>
</organism>
<dbReference type="EMBL" id="CP023248">
    <property type="protein sequence ID" value="ASZ50837.1"/>
    <property type="molecule type" value="Genomic_DNA"/>
</dbReference>
<dbReference type="SMART" id="SM00382">
    <property type="entry name" value="AAA"/>
    <property type="match status" value="2"/>
</dbReference>
<sequence>MSVLHVKNMSYQVVDHHLYSHSHFTIHAGEHVGITGANGVGKSTLLKLLVGEISADEGDIHWQPNLEIGYLDQHLVVDKTQTIRECLQSAFNELFEAERELFSLYQEMAESASPSLLRRVAKLQTELEAQGFYALHAQIESVSAGLGIQQLGLDTLMSALSGGQRHKVLLARLLLREPDVLLLDEPTNYLDATHIEWLKSYLNAYVGTVLLVSHDVSFLNAVTTCICDIDYQKIQKYTGSYHKAMTQKRHNNSLLEKEYYAQQAEIKKLEQFIAKNGAGVNASIAKGRKKQLDKIERVQLHKTDAVTEFDFSYAPIGHQSVVSAEALSIGYQTPLLSPIDTTVARGEKLVIEGFNGVGKSTLLKTLMGEVLPLSGEMTFAQGLKIGYFAQDLSWRHPDHTPEQEVCAVDSSINSKSARKLLARFGIKGDKAQCRLEALSGGEQTRVKLCCLATRGCNVLILDEPTTHLDTSSKDALKQALQRFAGSVILVSHEKAFIQDWPDRIVDIATLAEISLQAEVEA</sequence>
<dbReference type="GO" id="GO:0016887">
    <property type="term" value="F:ATP hydrolysis activity"/>
    <property type="evidence" value="ECO:0007669"/>
    <property type="project" value="InterPro"/>
</dbReference>
<dbReference type="Proteomes" id="UP000191946">
    <property type="component" value="Unassembled WGS sequence"/>
</dbReference>
<dbReference type="InterPro" id="IPR017871">
    <property type="entry name" value="ABC_transporter-like_CS"/>
</dbReference>
<dbReference type="Pfam" id="PF00005">
    <property type="entry name" value="ABC_tran"/>
    <property type="match status" value="2"/>
</dbReference>
<dbReference type="Gene3D" id="3.40.50.300">
    <property type="entry name" value="P-loop containing nucleotide triphosphate hydrolases"/>
    <property type="match status" value="2"/>
</dbReference>
<dbReference type="PROSITE" id="PS00211">
    <property type="entry name" value="ABC_TRANSPORTER_1"/>
    <property type="match status" value="1"/>
</dbReference>
<dbReference type="InterPro" id="IPR003593">
    <property type="entry name" value="AAA+_ATPase"/>
</dbReference>
<dbReference type="PANTHER" id="PTHR42855:SF2">
    <property type="entry name" value="DRUG RESISTANCE ABC TRANSPORTER,ATP-BINDING PROTEIN"/>
    <property type="match status" value="1"/>
</dbReference>
<dbReference type="PANTHER" id="PTHR42855">
    <property type="entry name" value="ABC TRANSPORTER ATP-BINDING SUBUNIT"/>
    <property type="match status" value="1"/>
</dbReference>
<dbReference type="RefSeq" id="WP_029827620.1">
    <property type="nucleotide sequence ID" value="NZ_CP023248.2"/>
</dbReference>
<proteinExistence type="predicted"/>
<dbReference type="FunFam" id="3.40.50.300:FF:000011">
    <property type="entry name" value="Putative ABC transporter ATP-binding component"/>
    <property type="match status" value="1"/>
</dbReference>
<dbReference type="EMBL" id="LHQV01000011">
    <property type="protein sequence ID" value="OQK00807.1"/>
    <property type="molecule type" value="Genomic_DNA"/>
</dbReference>
<evidence type="ECO:0000256" key="2">
    <source>
        <dbReference type="ARBA" id="ARBA00022840"/>
    </source>
</evidence>
<protein>
    <submittedName>
        <fullName evidence="4">Multidrug ABC transporter ATP-binding protein</fullName>
    </submittedName>
</protein>
<dbReference type="InterPro" id="IPR003439">
    <property type="entry name" value="ABC_transporter-like_ATP-bd"/>
</dbReference>
<accession>A0A249W2Q3</accession>
<reference evidence="5 6" key="1">
    <citation type="submission" date="2015-08" db="EMBL/GenBank/DDBJ databases">
        <title>Draft Genome Sequences of Vibrio parahaemolyticus Strains.</title>
        <authorList>
            <person name="Gonzalez-Escalona N."/>
            <person name="DePaola A."/>
        </authorList>
    </citation>
    <scope>NUCLEOTIDE SEQUENCE [LARGE SCALE GENOMIC DNA]</scope>
    <source>
        <strain evidence="5 6">CFSAN001621</strain>
    </source>
</reference>
<dbReference type="GO" id="GO:0005524">
    <property type="term" value="F:ATP binding"/>
    <property type="evidence" value="ECO:0007669"/>
    <property type="project" value="UniProtKB-KW"/>
</dbReference>
<evidence type="ECO:0000256" key="1">
    <source>
        <dbReference type="ARBA" id="ARBA00022741"/>
    </source>
</evidence>
<dbReference type="SUPFAM" id="SSF52540">
    <property type="entry name" value="P-loop containing nucleoside triphosphate hydrolases"/>
    <property type="match status" value="2"/>
</dbReference>
<evidence type="ECO:0000313" key="6">
    <source>
        <dbReference type="Proteomes" id="UP000191946"/>
    </source>
</evidence>
<evidence type="ECO:0000313" key="4">
    <source>
        <dbReference type="EMBL" id="ASZ50837.1"/>
    </source>
</evidence>
<dbReference type="CDD" id="cd03221">
    <property type="entry name" value="ABCF_EF-3"/>
    <property type="match status" value="2"/>
</dbReference>
<keyword evidence="1" id="KW-0547">Nucleotide-binding</keyword>
<dbReference type="InterPro" id="IPR032781">
    <property type="entry name" value="ABC_tran_Xtn"/>
</dbReference>
<keyword evidence="6" id="KW-1185">Reference proteome</keyword>
<dbReference type="PROSITE" id="PS50893">
    <property type="entry name" value="ABC_TRANSPORTER_2"/>
    <property type="match status" value="2"/>
</dbReference>